<dbReference type="InterPro" id="IPR001370">
    <property type="entry name" value="BIR_rpt"/>
</dbReference>
<keyword evidence="2" id="KW-0862">Zinc</keyword>
<keyword evidence="5" id="KW-1185">Reference proteome</keyword>
<comment type="caution">
    <text evidence="4">The sequence shown here is derived from an EMBL/GenBank/DDBJ whole genome shotgun (WGS) entry which is preliminary data.</text>
</comment>
<dbReference type="GO" id="GO:0046872">
    <property type="term" value="F:metal ion binding"/>
    <property type="evidence" value="ECO:0007669"/>
    <property type="project" value="UniProtKB-KW"/>
</dbReference>
<dbReference type="Pfam" id="PF00653">
    <property type="entry name" value="BIR"/>
    <property type="match status" value="1"/>
</dbReference>
<keyword evidence="1" id="KW-0479">Metal-binding</keyword>
<dbReference type="CDD" id="cd00022">
    <property type="entry name" value="BIR"/>
    <property type="match status" value="1"/>
</dbReference>
<proteinExistence type="predicted"/>
<accession>A0A8S4DQJ3</accession>
<name>A0A8S4DQJ3_PLUXY</name>
<dbReference type="InterPro" id="IPR011044">
    <property type="entry name" value="Quino_amine_DH_bsu"/>
</dbReference>
<reference evidence="4" key="1">
    <citation type="submission" date="2020-11" db="EMBL/GenBank/DDBJ databases">
        <authorList>
            <person name="Whiteford S."/>
        </authorList>
    </citation>
    <scope>NUCLEOTIDE SEQUENCE</scope>
</reference>
<organism evidence="4 5">
    <name type="scientific">Plutella xylostella</name>
    <name type="common">Diamondback moth</name>
    <name type="synonym">Plutella maculipennis</name>
    <dbReference type="NCBI Taxonomy" id="51655"/>
    <lineage>
        <taxon>Eukaryota</taxon>
        <taxon>Metazoa</taxon>
        <taxon>Ecdysozoa</taxon>
        <taxon>Arthropoda</taxon>
        <taxon>Hexapoda</taxon>
        <taxon>Insecta</taxon>
        <taxon>Pterygota</taxon>
        <taxon>Neoptera</taxon>
        <taxon>Endopterygota</taxon>
        <taxon>Lepidoptera</taxon>
        <taxon>Glossata</taxon>
        <taxon>Ditrysia</taxon>
        <taxon>Yponomeutoidea</taxon>
        <taxon>Plutellidae</taxon>
        <taxon>Plutella</taxon>
    </lineage>
</organism>
<evidence type="ECO:0000256" key="1">
    <source>
        <dbReference type="ARBA" id="ARBA00022723"/>
    </source>
</evidence>
<dbReference type="InterPro" id="IPR051190">
    <property type="entry name" value="Baculoviral_IAP"/>
</dbReference>
<dbReference type="SUPFAM" id="SSF57924">
    <property type="entry name" value="Inhibitor of apoptosis (IAP) repeat"/>
    <property type="match status" value="1"/>
</dbReference>
<sequence length="2330" mass="254573">MGDDSLILREDGYIRMNFPVTSVTYHSNLNIILVKSDSGTVHVLDVNSGVILQSTSLSADEGGAIGVDYVPGADRVFVWDQLGVGARTDYNGVLLLHTVLQRPLASSQSDSLIKIELVLSEAVLLYQCLQSLDVLSIEGLADFINELKYAIDAEPVRKGVKAQKWSTVTIQLSQSTLRLVTTGVVQELKGQNRRIPALAIASAVGHRANELVPCSRDEESRALMYSEAERKETFKRWPHMDYKWALPARMAQAGFYHQPSPSGDDRAMCFTCMVCLVCWEKSDEPWVEHERHSPNCSFVRGEYTHNVPISVTNATACAVPNPNVSVVSKGNTGDMVAVGTTDGKVNIYKFDCGLKLVKYIHLSPYDSIFSGILTPDYNKVWSTSLEKDSSTYGLELTAMAFLGLTSAQEPYAQAQNAESVEKDPTGSKTKPSLICAVTITRTMIPSELPSREEDASKALFDQGADQKESVQAMNDENEAKSNLASIKMLFLLTYDVHSSLAGSTTVVHTSSSGNSKPGGSKKMCTVARADDSNIYDEICLQYSDDDTELPQCTKSFLDDSISNVINLNASSSKDDAKAWDSKQLMFSKHFKIMPPPPPTALLPELPEAGQTVSLLDFVGKMSQLKSWKSGNLDSVGTKLADQTDAGVLQHADPITHYLNMNGPLEISDLKWYEGGDGTEKVKVTSFGGSKSVTLGQMGPISYPSMTNDGVSTPCEPPPEEVITQGIAVQCLSLPTKLNLSENSKVTHLLPTEDKEHVLVVISSIDPEKIKKDTKREATDSDGDVKMDVDEATEATEAVEMPENYAYFILYKINNKTSLFTLEDNPVTMKELPYGESPVDLCFLPPDKQDQYSFASVGVDGALRMYCLPDFKVLSEKRVPKGQFTSVVYCASVERLSVSTKHGMIYFYALNNGEKDTAGDIDEDDFANIDFDMLSKAPRDEVCGPMPAPVIIPHKTELDMADLETLISLTGSYGTTTTVPYSAVVPGFWCELSPAQRSRSDHQHNRTWRLQNTSSTWDEHVLELTLPYSVCLAHIEFSFTLHMPCTVNLPIIQVTLLKQNHHGIGYKKDASFGQRPDSPVFFPLIDSDVPSNLENPVNSEEYLQAHNAEILAGPVLLSSGLDLTQQSGTLILTSPRIFRARGRTFLIHIKTLFDPAKDMGKTPAQKNAENNAKKAGFIGCDWLHQISISVRSSPHIDVPMERQQRIAMLESNAFLNTLFEIASSKTDFEKRKLALDLLIWVIAIRLQRLRLTKEKGKDGGKDTQNPIENQQLECIKVVEKYVHVLIKNCILCSKRSVAKKCIKIILITSEGVKQLAKPWKSTFEQTLTNSVSACIPLLGACDSPGAMKWLVALAQHVTNREAATGLVSRCLALLERTAKCIRERGNVYHHLLRARFGLYGLPLERTIFDMQGPTLGKSTSSPVTYASVLVGDANTPAAAAPKPDYQLKDLFNLTADMDGKSPPSNLAWWTQNNGVGVFGYGLSESMPLHVTCHVASDGTKLESSGSRHHAAVVNTLPGDPSQLWTVVKEGQMKLTVQDPDSLEDAESSSPMDCDPQEKLDFTDERFFQEQEQCGIPWAQLVTRPPQHTLVVERMHSGARRYIVLDFGHTVRLTDVVSDWRGVPRAGRPTPRHTLVVERMHSGARRYIVLDFGHTVRLTDVIIPSCSDLVTLCIDIWVRGEETDSVKLAFATDIASKHLVLSDIQPPPRARYMKITTIGRYGMSAMKCKIPLGWFYGEIDDISNVQASVNSLNALQQDLTCRFRLATGKLMDLLNPYLELYNGNAAHMMAYLNLANESDPKVMTAYHECIELQQQLHTCTNILTKLQSSNDCNEQVLDMINKGQVDSEALLERASTDKLRVMCENIVDMLLYFYFQVGDVRTEEMSVDWCSSMVELVWAWGGAGGAALATLLARVCGGAAWWGDLLADTLAAAFAAVDAPPLPLDRVLVLIMYMGRRSLTAHAGAGGVAAALASRALQLLRAPPAPAVAAATLTALAGALDAQPRRAKHARWDWVTGGRAGAGGAEAPAAGRAADCRLHRRKLHKKLLHQMHQMQELDAARRQVQLALEEQQRARFSIKARMAMLGKRGGSKSEGGGAGAEPRPPRLVPLPLARELAQALVQHMLAMDSSSGGDTMLLCAKGEGVGAGTEPRPPRLVPLPLARELAQALVQHMLAMDSSSGGDTMLLCAKSEGGGAGAEPRLVPLPLARELAQALVQHMLAMDSSSGGDTMLLCAKVVGRLCALSGGASLLDPSCILGLARLAVTLPPWPRHALTTLLQDLVEYESGPTQSADVADWSLGAGSSSRVIRVSQDDHFTGKAARKPKQASVAGM</sequence>
<protein>
    <submittedName>
        <fullName evidence="4">(diamondback moth) hypothetical protein</fullName>
    </submittedName>
</protein>
<evidence type="ECO:0000313" key="4">
    <source>
        <dbReference type="EMBL" id="CAG9106007.1"/>
    </source>
</evidence>
<dbReference type="Proteomes" id="UP000653454">
    <property type="component" value="Unassembled WGS sequence"/>
</dbReference>
<dbReference type="PROSITE" id="PS50143">
    <property type="entry name" value="BIR_REPEAT_2"/>
    <property type="match status" value="1"/>
</dbReference>
<evidence type="ECO:0000256" key="2">
    <source>
        <dbReference type="ARBA" id="ARBA00022833"/>
    </source>
</evidence>
<dbReference type="EMBL" id="CAJHNJ030000009">
    <property type="protein sequence ID" value="CAG9106007.1"/>
    <property type="molecule type" value="Genomic_DNA"/>
</dbReference>
<gene>
    <name evidence="4" type="ORF">PLXY2_LOCUS3527</name>
</gene>
<dbReference type="SMART" id="SM00238">
    <property type="entry name" value="BIR"/>
    <property type="match status" value="1"/>
</dbReference>
<dbReference type="SUPFAM" id="SSF50969">
    <property type="entry name" value="YVTN repeat-like/Quinoprotein amine dehydrogenase"/>
    <property type="match status" value="1"/>
</dbReference>
<feature type="region of interest" description="Disordered" evidence="3">
    <location>
        <begin position="2084"/>
        <end position="2103"/>
    </location>
</feature>
<dbReference type="Gene3D" id="1.10.1170.10">
    <property type="entry name" value="Inhibitor Of Apoptosis Protein (2mihbC-IAP-1), Chain A"/>
    <property type="match status" value="1"/>
</dbReference>
<dbReference type="PANTHER" id="PTHR46771">
    <property type="entry name" value="DETERIN"/>
    <property type="match status" value="1"/>
</dbReference>
<evidence type="ECO:0000256" key="3">
    <source>
        <dbReference type="SAM" id="MobiDB-lite"/>
    </source>
</evidence>
<dbReference type="PANTHER" id="PTHR46771:SF5">
    <property type="entry name" value="DETERIN"/>
    <property type="match status" value="1"/>
</dbReference>
<evidence type="ECO:0000313" key="5">
    <source>
        <dbReference type="Proteomes" id="UP000653454"/>
    </source>
</evidence>